<evidence type="ECO:0000256" key="2">
    <source>
        <dbReference type="ARBA" id="ARBA00022448"/>
    </source>
</evidence>
<evidence type="ECO:0000256" key="4">
    <source>
        <dbReference type="ARBA" id="ARBA00022692"/>
    </source>
</evidence>
<dbReference type="GO" id="GO:0005886">
    <property type="term" value="C:plasma membrane"/>
    <property type="evidence" value="ECO:0007669"/>
    <property type="project" value="UniProtKB-SubCell"/>
</dbReference>
<evidence type="ECO:0000256" key="1">
    <source>
        <dbReference type="ARBA" id="ARBA00004651"/>
    </source>
</evidence>
<proteinExistence type="predicted"/>
<dbReference type="GO" id="GO:0008324">
    <property type="term" value="F:monoatomic cation transmembrane transporter activity"/>
    <property type="evidence" value="ECO:0007669"/>
    <property type="project" value="InterPro"/>
</dbReference>
<evidence type="ECO:0008006" key="11">
    <source>
        <dbReference type="Google" id="ProtNLM"/>
    </source>
</evidence>
<evidence type="ECO:0000313" key="10">
    <source>
        <dbReference type="Proteomes" id="UP000183700"/>
    </source>
</evidence>
<dbReference type="InterPro" id="IPR003445">
    <property type="entry name" value="Cat_transpt"/>
</dbReference>
<keyword evidence="6" id="KW-0406">Ion transport</keyword>
<evidence type="ECO:0000256" key="7">
    <source>
        <dbReference type="ARBA" id="ARBA00023136"/>
    </source>
</evidence>
<evidence type="ECO:0000256" key="5">
    <source>
        <dbReference type="ARBA" id="ARBA00022989"/>
    </source>
</evidence>
<protein>
    <recommendedName>
        <fullName evidence="11">TrkH family potassium uptake protein</fullName>
    </recommendedName>
</protein>
<reference evidence="9 10" key="1">
    <citation type="submission" date="2014-12" db="EMBL/GenBank/DDBJ databases">
        <title>Draft genome sequences of 29 type strains of Enterococci.</title>
        <authorList>
            <person name="Zhong Z."/>
            <person name="Sun Z."/>
            <person name="Liu W."/>
            <person name="Zhang W."/>
            <person name="Zhang H."/>
        </authorList>
    </citation>
    <scope>NUCLEOTIDE SEQUENCE [LARGE SCALE GENOMIC DNA]</scope>
    <source>
        <strain evidence="9 10">DSM 22802</strain>
    </source>
</reference>
<keyword evidence="2" id="KW-0813">Transport</keyword>
<keyword evidence="10" id="KW-1185">Reference proteome</keyword>
<dbReference type="STRING" id="319970.RV00_GL000565"/>
<dbReference type="Pfam" id="PF02386">
    <property type="entry name" value="TrkH"/>
    <property type="match status" value="1"/>
</dbReference>
<evidence type="ECO:0000256" key="3">
    <source>
        <dbReference type="ARBA" id="ARBA00022475"/>
    </source>
</evidence>
<evidence type="ECO:0000256" key="8">
    <source>
        <dbReference type="SAM" id="Phobius"/>
    </source>
</evidence>
<gene>
    <name evidence="9" type="ORF">RV00_GL000565</name>
</gene>
<comment type="subcellular location">
    <subcellularLocation>
        <location evidence="1">Cell membrane</location>
        <topology evidence="1">Multi-pass membrane protein</topology>
    </subcellularLocation>
</comment>
<evidence type="ECO:0000313" key="9">
    <source>
        <dbReference type="EMBL" id="OJG35015.1"/>
    </source>
</evidence>
<accession>A0A1L8SSQ4</accession>
<keyword evidence="3" id="KW-1003">Cell membrane</keyword>
<dbReference type="GO" id="GO:0030001">
    <property type="term" value="P:metal ion transport"/>
    <property type="evidence" value="ECO:0007669"/>
    <property type="project" value="UniProtKB-ARBA"/>
</dbReference>
<comment type="caution">
    <text evidence="9">The sequence shown here is derived from an EMBL/GenBank/DDBJ whole genome shotgun (WGS) entry which is preliminary data.</text>
</comment>
<keyword evidence="5 8" id="KW-1133">Transmembrane helix</keyword>
<dbReference type="Proteomes" id="UP000183700">
    <property type="component" value="Unassembled WGS sequence"/>
</dbReference>
<keyword evidence="4 8" id="KW-0812">Transmembrane</keyword>
<dbReference type="EMBL" id="JXKM01000010">
    <property type="protein sequence ID" value="OJG35015.1"/>
    <property type="molecule type" value="Genomic_DNA"/>
</dbReference>
<feature type="transmembrane region" description="Helical" evidence="8">
    <location>
        <begin position="39"/>
        <end position="59"/>
    </location>
</feature>
<organism evidence="9 10">
    <name type="scientific">Enterococcus devriesei</name>
    <dbReference type="NCBI Taxonomy" id="319970"/>
    <lineage>
        <taxon>Bacteria</taxon>
        <taxon>Bacillati</taxon>
        <taxon>Bacillota</taxon>
        <taxon>Bacilli</taxon>
        <taxon>Lactobacillales</taxon>
        <taxon>Enterococcaceae</taxon>
        <taxon>Enterococcus</taxon>
    </lineage>
</organism>
<dbReference type="AlphaFoldDB" id="A0A1L8SSQ4"/>
<evidence type="ECO:0000256" key="6">
    <source>
        <dbReference type="ARBA" id="ARBA00023065"/>
    </source>
</evidence>
<keyword evidence="7 8" id="KW-0472">Membrane</keyword>
<feature type="transmembrane region" description="Helical" evidence="8">
    <location>
        <begin position="182"/>
        <end position="203"/>
    </location>
</feature>
<name>A0A1L8SSQ4_9ENTE</name>
<sequence length="254" mass="27795">MPIVLLTISLLIVFGGLGFIVWIDLLQIRRKRLSLQSKLALATTIMLILIGCTFFSRTIEYQGSIINNISNIFFLAITPRTAGFFTLNYGAIKQYELMITMVLMFIGGTSGSTAGGLKTTTFSILMLKVFSVFKGKERTDIFYRSINEATISKAMTLFALSLIICTASIFILSITEVSEQSNLITITFEVISALGTVGLSAGITPTLTIVGKLVIIFLMFIGRVGSLTVIASLNNKSNEQEAKIKYPEEIIMLG</sequence>
<dbReference type="PANTHER" id="PTHR32024">
    <property type="entry name" value="TRK SYSTEM POTASSIUM UPTAKE PROTEIN TRKG-RELATED"/>
    <property type="match status" value="1"/>
</dbReference>
<feature type="transmembrane region" description="Helical" evidence="8">
    <location>
        <begin position="209"/>
        <end position="233"/>
    </location>
</feature>
<dbReference type="PANTHER" id="PTHR32024:SF1">
    <property type="entry name" value="KTR SYSTEM POTASSIUM UPTAKE PROTEIN B"/>
    <property type="match status" value="1"/>
</dbReference>
<feature type="transmembrane region" description="Helical" evidence="8">
    <location>
        <begin position="6"/>
        <end position="27"/>
    </location>
</feature>
<feature type="transmembrane region" description="Helical" evidence="8">
    <location>
        <begin position="65"/>
        <end position="85"/>
    </location>
</feature>
<feature type="transmembrane region" description="Helical" evidence="8">
    <location>
        <begin position="97"/>
        <end position="117"/>
    </location>
</feature>
<feature type="transmembrane region" description="Helical" evidence="8">
    <location>
        <begin position="154"/>
        <end position="175"/>
    </location>
</feature>